<dbReference type="AlphaFoldDB" id="A0A5N6TTA7"/>
<name>A0A5N6TTA7_ASPAV</name>
<accession>A0A5N6TTA7</accession>
<dbReference type="Proteomes" id="UP000325780">
    <property type="component" value="Unassembled WGS sequence"/>
</dbReference>
<protein>
    <submittedName>
        <fullName evidence="1">Uncharacterized protein</fullName>
    </submittedName>
</protein>
<reference evidence="1 2" key="1">
    <citation type="submission" date="2019-04" db="EMBL/GenBank/DDBJ databases">
        <title>Friends and foes A comparative genomics study of 23 Aspergillus species from section Flavi.</title>
        <authorList>
            <consortium name="DOE Joint Genome Institute"/>
            <person name="Kjaerbolling I."/>
            <person name="Vesth T."/>
            <person name="Frisvad J.C."/>
            <person name="Nybo J.L."/>
            <person name="Theobald S."/>
            <person name="Kildgaard S."/>
            <person name="Isbrandt T."/>
            <person name="Kuo A."/>
            <person name="Sato A."/>
            <person name="Lyhne E.K."/>
            <person name="Kogle M.E."/>
            <person name="Wiebenga A."/>
            <person name="Kun R.S."/>
            <person name="Lubbers R.J."/>
            <person name="Makela M.R."/>
            <person name="Barry K."/>
            <person name="Chovatia M."/>
            <person name="Clum A."/>
            <person name="Daum C."/>
            <person name="Haridas S."/>
            <person name="He G."/>
            <person name="LaButti K."/>
            <person name="Lipzen A."/>
            <person name="Mondo S."/>
            <person name="Riley R."/>
            <person name="Salamov A."/>
            <person name="Simmons B.A."/>
            <person name="Magnuson J.K."/>
            <person name="Henrissat B."/>
            <person name="Mortensen U.H."/>
            <person name="Larsen T.O."/>
            <person name="Devries R.P."/>
            <person name="Grigoriev I.V."/>
            <person name="Machida M."/>
            <person name="Baker S.E."/>
            <person name="Andersen M.R."/>
        </authorList>
    </citation>
    <scope>NUCLEOTIDE SEQUENCE [LARGE SCALE GENOMIC DNA]</scope>
    <source>
        <strain evidence="1 2">IBT 18842</strain>
    </source>
</reference>
<keyword evidence="2" id="KW-1185">Reference proteome</keyword>
<dbReference type="EMBL" id="ML742118">
    <property type="protein sequence ID" value="KAE8149592.1"/>
    <property type="molecule type" value="Genomic_DNA"/>
</dbReference>
<dbReference type="OrthoDB" id="3483554at2759"/>
<proteinExistence type="predicted"/>
<sequence length="243" mass="28150">MSNMGISSLSGDKLLEFFKINIVNSRGGDIDVAEHLHPWMPSSPVPTGHERGDIPQYSLILHTDRTRPVPDHQNSGLPVVCVIPQLSTQDERKMALLEFASYGMRNREYRGPLIIGQTDLVTFVDLFHHEKEKGNRPRVTMVNNNFRLRCGLPILNMWEEMDHYEVFDKAQLRGADEDYRNSAKTLYFYPYTVTKREIVSNWDCDEFDDLCKEHLKISGLDLHCSLKDHLAEMFRTHEEKSLE</sequence>
<gene>
    <name evidence="1" type="ORF">BDV25DRAFT_140632</name>
</gene>
<evidence type="ECO:0000313" key="2">
    <source>
        <dbReference type="Proteomes" id="UP000325780"/>
    </source>
</evidence>
<evidence type="ECO:0000313" key="1">
    <source>
        <dbReference type="EMBL" id="KAE8149592.1"/>
    </source>
</evidence>
<organism evidence="1 2">
    <name type="scientific">Aspergillus avenaceus</name>
    <dbReference type="NCBI Taxonomy" id="36643"/>
    <lineage>
        <taxon>Eukaryota</taxon>
        <taxon>Fungi</taxon>
        <taxon>Dikarya</taxon>
        <taxon>Ascomycota</taxon>
        <taxon>Pezizomycotina</taxon>
        <taxon>Eurotiomycetes</taxon>
        <taxon>Eurotiomycetidae</taxon>
        <taxon>Eurotiales</taxon>
        <taxon>Aspergillaceae</taxon>
        <taxon>Aspergillus</taxon>
        <taxon>Aspergillus subgen. Circumdati</taxon>
    </lineage>
</organism>